<name>A0A3A5L7A5_9HYPH</name>
<comment type="caution">
    <text evidence="1">The sequence shown here is derived from an EMBL/GenBank/DDBJ whole genome shotgun (WGS) entry which is preliminary data.</text>
</comment>
<reference evidence="1 2" key="1">
    <citation type="submission" date="2018-09" db="EMBL/GenBank/DDBJ databases">
        <title>Mesorhizobium carmichaelinearum sp. nov. isolated from Carmichaelinea spp. root nodules in New Zealand.</title>
        <authorList>
            <person name="De Meyer S.E."/>
        </authorList>
    </citation>
    <scope>NUCLEOTIDE SEQUENCE [LARGE SCALE GENOMIC DNA]</scope>
    <source>
        <strain evidence="1 2">ICMP19557</strain>
    </source>
</reference>
<keyword evidence="2" id="KW-1185">Reference proteome</keyword>
<dbReference type="Proteomes" id="UP000272706">
    <property type="component" value="Unassembled WGS sequence"/>
</dbReference>
<dbReference type="EMBL" id="QZWZ01000002">
    <property type="protein sequence ID" value="RJT41991.1"/>
    <property type="molecule type" value="Genomic_DNA"/>
</dbReference>
<protein>
    <submittedName>
        <fullName evidence="1">Uncharacterized protein</fullName>
    </submittedName>
</protein>
<evidence type="ECO:0000313" key="1">
    <source>
        <dbReference type="EMBL" id="RJT41991.1"/>
    </source>
</evidence>
<dbReference type="RefSeq" id="WP_120012940.1">
    <property type="nucleotide sequence ID" value="NZ_QZWZ01000002.1"/>
</dbReference>
<sequence>MSTKEIPADVMVAATDVARRWYHEEWEPENYIQQKLIEGIARAILAERERIAKRIEATYRNEEGEALRATFIVPEAKDGYLQAWHQASDVADFVRYNPQ</sequence>
<evidence type="ECO:0000313" key="2">
    <source>
        <dbReference type="Proteomes" id="UP000272706"/>
    </source>
</evidence>
<organism evidence="1 2">
    <name type="scientific">Mesorhizobium waimense</name>
    <dbReference type="NCBI Taxonomy" id="1300307"/>
    <lineage>
        <taxon>Bacteria</taxon>
        <taxon>Pseudomonadati</taxon>
        <taxon>Pseudomonadota</taxon>
        <taxon>Alphaproteobacteria</taxon>
        <taxon>Hyphomicrobiales</taxon>
        <taxon>Phyllobacteriaceae</taxon>
        <taxon>Mesorhizobium</taxon>
    </lineage>
</organism>
<gene>
    <name evidence="1" type="ORF">D3227_04750</name>
</gene>
<proteinExistence type="predicted"/>
<dbReference type="AlphaFoldDB" id="A0A3A5L7A5"/>
<accession>A0A3A5L7A5</accession>